<proteinExistence type="predicted"/>
<keyword evidence="3" id="KW-1185">Reference proteome</keyword>
<accession>A0ABV2U7H5</accession>
<evidence type="ECO:0008006" key="4">
    <source>
        <dbReference type="Google" id="ProtNLM"/>
    </source>
</evidence>
<reference evidence="2 3" key="1">
    <citation type="submission" date="2024-06" db="EMBL/GenBank/DDBJ databases">
        <title>The Natural Products Discovery Center: Release of the First 8490 Sequenced Strains for Exploring Actinobacteria Biosynthetic Diversity.</title>
        <authorList>
            <person name="Kalkreuter E."/>
            <person name="Kautsar S.A."/>
            <person name="Yang D."/>
            <person name="Bader C.D."/>
            <person name="Teijaro C.N."/>
            <person name="Fluegel L."/>
            <person name="Davis C.M."/>
            <person name="Simpson J.R."/>
            <person name="Lauterbach L."/>
            <person name="Steele A.D."/>
            <person name="Gui C."/>
            <person name="Meng S."/>
            <person name="Li G."/>
            <person name="Viehrig K."/>
            <person name="Ye F."/>
            <person name="Su P."/>
            <person name="Kiefer A.F."/>
            <person name="Nichols A."/>
            <person name="Cepeda A.J."/>
            <person name="Yan W."/>
            <person name="Fan B."/>
            <person name="Jiang Y."/>
            <person name="Adhikari A."/>
            <person name="Zheng C.-J."/>
            <person name="Schuster L."/>
            <person name="Cowan T.M."/>
            <person name="Smanski M.J."/>
            <person name="Chevrette M.G."/>
            <person name="De Carvalho L.P.S."/>
            <person name="Shen B."/>
        </authorList>
    </citation>
    <scope>NUCLEOTIDE SEQUENCE [LARGE SCALE GENOMIC DNA]</scope>
    <source>
        <strain evidence="2 3">NPDC005137</strain>
    </source>
</reference>
<sequence>MAASVLAVVAFNVSAHLPLSGRWLMAVTVAAAIAPPLVVLAMHVRPRVRPSEPLAEPATDGALSEGVNGPHVAAESLPVVADNWPPDDLWTDFEDSAPDVAENVADRYRPTPDTIRSAVAALTATGQQVTGAALARHFEVSERTGRRWLSMAA</sequence>
<keyword evidence="1" id="KW-0812">Transmembrane</keyword>
<dbReference type="EMBL" id="JBEXIP010000006">
    <property type="protein sequence ID" value="MET8433414.1"/>
    <property type="molecule type" value="Genomic_DNA"/>
</dbReference>
<dbReference type="Proteomes" id="UP001550044">
    <property type="component" value="Unassembled WGS sequence"/>
</dbReference>
<keyword evidence="1" id="KW-1133">Transmembrane helix</keyword>
<organism evidence="2 3">
    <name type="scientific">Streptomyces sp. 900116325</name>
    <dbReference type="NCBI Taxonomy" id="3154295"/>
    <lineage>
        <taxon>Bacteria</taxon>
        <taxon>Bacillati</taxon>
        <taxon>Actinomycetota</taxon>
        <taxon>Actinomycetes</taxon>
        <taxon>Kitasatosporales</taxon>
        <taxon>Streptomycetaceae</taxon>
        <taxon>Streptomyces</taxon>
    </lineage>
</organism>
<evidence type="ECO:0000313" key="3">
    <source>
        <dbReference type="Proteomes" id="UP001550044"/>
    </source>
</evidence>
<keyword evidence="1" id="KW-0472">Membrane</keyword>
<evidence type="ECO:0000313" key="2">
    <source>
        <dbReference type="EMBL" id="MET8433414.1"/>
    </source>
</evidence>
<name>A0ABV2U7H5_9ACTN</name>
<gene>
    <name evidence="2" type="ORF">ABZV61_11535</name>
</gene>
<feature type="transmembrane region" description="Helical" evidence="1">
    <location>
        <begin position="25"/>
        <end position="44"/>
    </location>
</feature>
<comment type="caution">
    <text evidence="2">The sequence shown here is derived from an EMBL/GenBank/DDBJ whole genome shotgun (WGS) entry which is preliminary data.</text>
</comment>
<evidence type="ECO:0000256" key="1">
    <source>
        <dbReference type="SAM" id="Phobius"/>
    </source>
</evidence>
<protein>
    <recommendedName>
        <fullName evidence="4">Helix-turn-helix domain-containing protein</fullName>
    </recommendedName>
</protein>
<dbReference type="RefSeq" id="WP_356709474.1">
    <property type="nucleotide sequence ID" value="NZ_JBEXIP010000006.1"/>
</dbReference>